<keyword evidence="2" id="KW-1185">Reference proteome</keyword>
<name>A0ABS8UXI5_DATST</name>
<reference evidence="1 2" key="1">
    <citation type="journal article" date="2021" name="BMC Genomics">
        <title>Datura genome reveals duplications of psychoactive alkaloid biosynthetic genes and high mutation rate following tissue culture.</title>
        <authorList>
            <person name="Rajewski A."/>
            <person name="Carter-House D."/>
            <person name="Stajich J."/>
            <person name="Litt A."/>
        </authorList>
    </citation>
    <scope>NUCLEOTIDE SEQUENCE [LARGE SCALE GENOMIC DNA]</scope>
    <source>
        <strain evidence="1">AR-01</strain>
    </source>
</reference>
<feature type="non-terminal residue" evidence="1">
    <location>
        <position position="73"/>
    </location>
</feature>
<dbReference type="Proteomes" id="UP000823775">
    <property type="component" value="Unassembled WGS sequence"/>
</dbReference>
<evidence type="ECO:0000313" key="2">
    <source>
        <dbReference type="Proteomes" id="UP000823775"/>
    </source>
</evidence>
<dbReference type="EMBL" id="JACEIK010002784">
    <property type="protein sequence ID" value="MCD9638845.1"/>
    <property type="molecule type" value="Genomic_DNA"/>
</dbReference>
<organism evidence="1 2">
    <name type="scientific">Datura stramonium</name>
    <name type="common">Jimsonweed</name>
    <name type="synonym">Common thornapple</name>
    <dbReference type="NCBI Taxonomy" id="4076"/>
    <lineage>
        <taxon>Eukaryota</taxon>
        <taxon>Viridiplantae</taxon>
        <taxon>Streptophyta</taxon>
        <taxon>Embryophyta</taxon>
        <taxon>Tracheophyta</taxon>
        <taxon>Spermatophyta</taxon>
        <taxon>Magnoliopsida</taxon>
        <taxon>eudicotyledons</taxon>
        <taxon>Gunneridae</taxon>
        <taxon>Pentapetalae</taxon>
        <taxon>asterids</taxon>
        <taxon>lamiids</taxon>
        <taxon>Solanales</taxon>
        <taxon>Solanaceae</taxon>
        <taxon>Solanoideae</taxon>
        <taxon>Datureae</taxon>
        <taxon>Datura</taxon>
    </lineage>
</organism>
<gene>
    <name evidence="1" type="ORF">HAX54_023005</name>
</gene>
<sequence>MEDFALWKRRDSLALAPTFRRCRCAVHRCITKSRKSLFNSFCIVPADRRCQLSSCRSLTSKLLVPSMSYLRDT</sequence>
<accession>A0ABS8UXI5</accession>
<evidence type="ECO:0000313" key="1">
    <source>
        <dbReference type="EMBL" id="MCD9638845.1"/>
    </source>
</evidence>
<proteinExistence type="predicted"/>
<comment type="caution">
    <text evidence="1">The sequence shown here is derived from an EMBL/GenBank/DDBJ whole genome shotgun (WGS) entry which is preliminary data.</text>
</comment>
<protein>
    <submittedName>
        <fullName evidence="1">Uncharacterized protein</fullName>
    </submittedName>
</protein>